<dbReference type="InterPro" id="IPR050859">
    <property type="entry name" value="Class-I_PLP-dep_aminotransf"/>
</dbReference>
<dbReference type="RefSeq" id="XP_024700783.1">
    <property type="nucleotide sequence ID" value="XM_024853561.1"/>
</dbReference>
<comment type="similarity">
    <text evidence="2">Belongs to the class-I pyridoxal-phosphate-dependent aminotransferase family.</text>
</comment>
<evidence type="ECO:0000256" key="3">
    <source>
        <dbReference type="ARBA" id="ARBA00022576"/>
    </source>
</evidence>
<dbReference type="GO" id="GO:0008793">
    <property type="term" value="F:aromatic-amino-acid transaminase activity"/>
    <property type="evidence" value="ECO:0007669"/>
    <property type="project" value="TreeGrafter"/>
</dbReference>
<reference evidence="8 9" key="1">
    <citation type="submission" date="2016-12" db="EMBL/GenBank/DDBJ databases">
        <title>The genomes of Aspergillus section Nigri reveals drivers in fungal speciation.</title>
        <authorList>
            <consortium name="DOE Joint Genome Institute"/>
            <person name="Vesth T.C."/>
            <person name="Nybo J."/>
            <person name="Theobald S."/>
            <person name="Brandl J."/>
            <person name="Frisvad J.C."/>
            <person name="Nielsen K.F."/>
            <person name="Lyhne E.K."/>
            <person name="Kogle M.E."/>
            <person name="Kuo A."/>
            <person name="Riley R."/>
            <person name="Clum A."/>
            <person name="Nolan M."/>
            <person name="Lipzen A."/>
            <person name="Salamov A."/>
            <person name="Henrissat B."/>
            <person name="Wiebenga A."/>
            <person name="De Vries R.P."/>
            <person name="Grigoriev I.V."/>
            <person name="Mortensen U.H."/>
            <person name="Andersen M.R."/>
            <person name="Baker S.E."/>
        </authorList>
    </citation>
    <scope>NUCLEOTIDE SEQUENCE [LARGE SCALE GENOMIC DNA]</scope>
    <source>
        <strain evidence="8 9">IBT 23096</strain>
    </source>
</reference>
<evidence type="ECO:0000256" key="2">
    <source>
        <dbReference type="ARBA" id="ARBA00007441"/>
    </source>
</evidence>
<dbReference type="GO" id="GO:0009074">
    <property type="term" value="P:aromatic amino acid family catabolic process"/>
    <property type="evidence" value="ECO:0007669"/>
    <property type="project" value="TreeGrafter"/>
</dbReference>
<dbReference type="GO" id="GO:0006571">
    <property type="term" value="P:tyrosine biosynthetic process"/>
    <property type="evidence" value="ECO:0007669"/>
    <property type="project" value="TreeGrafter"/>
</dbReference>
<dbReference type="PANTHER" id="PTHR42790:SF21">
    <property type="entry name" value="AROMATIC_AMINOADIPATE AMINOTRANSFERASE 1"/>
    <property type="match status" value="1"/>
</dbReference>
<dbReference type="InterPro" id="IPR015421">
    <property type="entry name" value="PyrdxlP-dep_Trfase_major"/>
</dbReference>
<keyword evidence="4 8" id="KW-0808">Transferase</keyword>
<evidence type="ECO:0000313" key="9">
    <source>
        <dbReference type="Proteomes" id="UP000234275"/>
    </source>
</evidence>
<keyword evidence="9" id="KW-1185">Reference proteome</keyword>
<comment type="caution">
    <text evidence="8">The sequence shown here is derived from an EMBL/GenBank/DDBJ whole genome shotgun (WGS) entry which is preliminary data.</text>
</comment>
<name>A0A2I2FXX3_9EURO</name>
<protein>
    <submittedName>
        <fullName evidence="8">L-kynurenine/alpha-aminoadipate aminotransferase</fullName>
    </submittedName>
</protein>
<dbReference type="CDD" id="cd00609">
    <property type="entry name" value="AAT_like"/>
    <property type="match status" value="1"/>
</dbReference>
<evidence type="ECO:0000256" key="5">
    <source>
        <dbReference type="ARBA" id="ARBA00022898"/>
    </source>
</evidence>
<dbReference type="AlphaFoldDB" id="A0A2I2FXX3"/>
<evidence type="ECO:0000259" key="7">
    <source>
        <dbReference type="Pfam" id="PF00155"/>
    </source>
</evidence>
<dbReference type="GO" id="GO:0047536">
    <property type="term" value="F:2-aminoadipate transaminase activity"/>
    <property type="evidence" value="ECO:0007669"/>
    <property type="project" value="TreeGrafter"/>
</dbReference>
<dbReference type="GO" id="GO:0019878">
    <property type="term" value="P:lysine biosynthetic process via aminoadipic acid"/>
    <property type="evidence" value="ECO:0007669"/>
    <property type="project" value="TreeGrafter"/>
</dbReference>
<keyword evidence="3 8" id="KW-0032">Aminotransferase</keyword>
<dbReference type="VEuPathDB" id="FungiDB:P170DRAFT_478442"/>
<feature type="region of interest" description="Disordered" evidence="6">
    <location>
        <begin position="26"/>
        <end position="49"/>
    </location>
</feature>
<evidence type="ECO:0000256" key="1">
    <source>
        <dbReference type="ARBA" id="ARBA00001933"/>
    </source>
</evidence>
<dbReference type="InterPro" id="IPR004839">
    <property type="entry name" value="Aminotransferase_I/II_large"/>
</dbReference>
<dbReference type="OrthoDB" id="691673at2759"/>
<dbReference type="Gene3D" id="3.40.640.10">
    <property type="entry name" value="Type I PLP-dependent aspartate aminotransferase-like (Major domain)"/>
    <property type="match status" value="1"/>
</dbReference>
<dbReference type="PANTHER" id="PTHR42790">
    <property type="entry name" value="AMINOTRANSFERASE"/>
    <property type="match status" value="1"/>
</dbReference>
<feature type="domain" description="Aminotransferase class I/classII large" evidence="7">
    <location>
        <begin position="154"/>
        <end position="487"/>
    </location>
</feature>
<evidence type="ECO:0000256" key="6">
    <source>
        <dbReference type="SAM" id="MobiDB-lite"/>
    </source>
</evidence>
<gene>
    <name evidence="8" type="ORF">P170DRAFT_478442</name>
</gene>
<comment type="cofactor">
    <cofactor evidence="1">
        <name>pyridoxal 5'-phosphate</name>
        <dbReference type="ChEBI" id="CHEBI:597326"/>
    </cofactor>
</comment>
<proteinExistence type="inferred from homology"/>
<dbReference type="SUPFAM" id="SSF53383">
    <property type="entry name" value="PLP-dependent transferases"/>
    <property type="match status" value="1"/>
</dbReference>
<dbReference type="Proteomes" id="UP000234275">
    <property type="component" value="Unassembled WGS sequence"/>
</dbReference>
<sequence>MSRLSIADIDSLRANSAPIPCTIAPSTSSESFKSAHNHAKPKSTPLSHHFSLESRGFHGSALKNSARLPGTRKVISLGTGRPTAEHYPWNAVLFQAKGNALPNEKCEQMIGKHDEGYNLSLALSYGHAAGSPHLVRFVTEHVELVHNPPYADWGTMLSAGSTSALEIALRVFCNRGDTILAERYTYSGAVEVANLVGAQVQGIRMDSEGMCPDHLREVLSSWNEESRGPRPSVLYTIPSGQNPTGATQSVARRRAIYQVAEEFDLVVIEDDPYYFLRLGDCTGQRRNDSDQDDIPSYLSLDRAGRVVRLDSASKILAPGLRAGWVTASSLVIDKFLAYHEVSTIAVNGPAQLMLWKLLDDTWGHQGFFSWLDNLSRGYRSRRDTILDACKRYLPKEVCDWVPPEYGMFLWVKLDWKKHPRFKTQTEFEDVTQKLVEIEGRIMSCALLNGAQVTKGSLFQCNKDLTDELHFRMTFAAAPEGDLAEGVRIFANAVTDEFSC</sequence>
<keyword evidence="5" id="KW-0663">Pyridoxal phosphate</keyword>
<evidence type="ECO:0000313" key="8">
    <source>
        <dbReference type="EMBL" id="PLB45481.1"/>
    </source>
</evidence>
<organism evidence="8 9">
    <name type="scientific">Aspergillus steynii IBT 23096</name>
    <dbReference type="NCBI Taxonomy" id="1392250"/>
    <lineage>
        <taxon>Eukaryota</taxon>
        <taxon>Fungi</taxon>
        <taxon>Dikarya</taxon>
        <taxon>Ascomycota</taxon>
        <taxon>Pezizomycotina</taxon>
        <taxon>Eurotiomycetes</taxon>
        <taxon>Eurotiomycetidae</taxon>
        <taxon>Eurotiales</taxon>
        <taxon>Aspergillaceae</taxon>
        <taxon>Aspergillus</taxon>
        <taxon>Aspergillus subgen. Circumdati</taxon>
    </lineage>
</organism>
<dbReference type="Pfam" id="PF00155">
    <property type="entry name" value="Aminotran_1_2"/>
    <property type="match status" value="1"/>
</dbReference>
<dbReference type="STRING" id="1392250.A0A2I2FXX3"/>
<dbReference type="InterPro" id="IPR015424">
    <property type="entry name" value="PyrdxlP-dep_Trfase"/>
</dbReference>
<dbReference type="EMBL" id="MSFO01000007">
    <property type="protein sequence ID" value="PLB45481.1"/>
    <property type="molecule type" value="Genomic_DNA"/>
</dbReference>
<dbReference type="GeneID" id="36561259"/>
<dbReference type="GO" id="GO:0030170">
    <property type="term" value="F:pyridoxal phosphate binding"/>
    <property type="evidence" value="ECO:0007669"/>
    <property type="project" value="InterPro"/>
</dbReference>
<evidence type="ECO:0000256" key="4">
    <source>
        <dbReference type="ARBA" id="ARBA00022679"/>
    </source>
</evidence>
<accession>A0A2I2FXX3</accession>